<dbReference type="PANTHER" id="PTHR43437:SF3">
    <property type="entry name" value="HYDROXYACYL-THIOESTER DEHYDRATASE TYPE 2, MITOCHONDRIAL"/>
    <property type="match status" value="1"/>
</dbReference>
<name>A0A7M7FZQ6_STRPU</name>
<dbReference type="OrthoDB" id="3592703at2759"/>
<dbReference type="OMA" id="GCVFLHQ"/>
<dbReference type="GO" id="GO:0005739">
    <property type="term" value="C:mitochondrion"/>
    <property type="evidence" value="ECO:0000318"/>
    <property type="project" value="GO_Central"/>
</dbReference>
<dbReference type="CDD" id="cd03449">
    <property type="entry name" value="R_hydratase"/>
    <property type="match status" value="1"/>
</dbReference>
<dbReference type="CTD" id="109703458"/>
<dbReference type="RefSeq" id="XP_001178256.1">
    <property type="nucleotide sequence ID" value="XM_001178256.4"/>
</dbReference>
<reference evidence="3" key="1">
    <citation type="submission" date="2015-02" db="EMBL/GenBank/DDBJ databases">
        <title>Genome sequencing for Strongylocentrotus purpuratus.</title>
        <authorList>
            <person name="Murali S."/>
            <person name="Liu Y."/>
            <person name="Vee V."/>
            <person name="English A."/>
            <person name="Wang M."/>
            <person name="Skinner E."/>
            <person name="Han Y."/>
            <person name="Muzny D.M."/>
            <person name="Worley K.C."/>
            <person name="Gibbs R.A."/>
        </authorList>
    </citation>
    <scope>NUCLEOTIDE SEQUENCE</scope>
</reference>
<dbReference type="GO" id="GO:0019171">
    <property type="term" value="F:(3R)-hydroxyacyl-[acyl-carrier-protein] dehydratase activity"/>
    <property type="evidence" value="ECO:0000318"/>
    <property type="project" value="GO_Central"/>
</dbReference>
<dbReference type="AlphaFoldDB" id="A0A7M7FZQ6"/>
<proteinExistence type="predicted"/>
<sequence>MSYLYQPFRSFSRCHFTQLRSYASGSSVLLWFQKGDKAAVSKKFSREDVRLFAELSGDTNPLHTDEEYAAKTRFGKTVVHGVLLNGLASAVMGTKLPGPGTIVISHFSEFPKPLFIGEEVIAEVEVTDVRSLLVNCAITCRVPERNEIVMTGTATLLAPKSARRKKVNPNSEET</sequence>
<evidence type="ECO:0000259" key="1">
    <source>
        <dbReference type="Pfam" id="PF01575"/>
    </source>
</evidence>
<dbReference type="Pfam" id="PF01575">
    <property type="entry name" value="MaoC_dehydratas"/>
    <property type="match status" value="1"/>
</dbReference>
<keyword evidence="3" id="KW-1185">Reference proteome</keyword>
<accession>A0A7M7FZQ6</accession>
<dbReference type="EnsemblMetazoa" id="XM_001178256">
    <property type="protein sequence ID" value="XP_001178256"/>
    <property type="gene ID" value="LOC754233"/>
</dbReference>
<dbReference type="GO" id="GO:0006633">
    <property type="term" value="P:fatty acid biosynthetic process"/>
    <property type="evidence" value="ECO:0000318"/>
    <property type="project" value="GO_Central"/>
</dbReference>
<dbReference type="InterPro" id="IPR002539">
    <property type="entry name" value="MaoC-like_dom"/>
</dbReference>
<dbReference type="Gene3D" id="3.10.129.10">
    <property type="entry name" value="Hotdog Thioesterase"/>
    <property type="match status" value="1"/>
</dbReference>
<dbReference type="KEGG" id="spu:754233"/>
<dbReference type="InterPro" id="IPR050965">
    <property type="entry name" value="UPF0336/Enoyl-CoA_hydratase"/>
</dbReference>
<evidence type="ECO:0000313" key="3">
    <source>
        <dbReference type="Proteomes" id="UP000007110"/>
    </source>
</evidence>
<dbReference type="GO" id="GO:0018812">
    <property type="term" value="F:3-hydroxyacyl-CoA dehydratase activity"/>
    <property type="evidence" value="ECO:0007669"/>
    <property type="project" value="UniProtKB-ARBA"/>
</dbReference>
<dbReference type="PANTHER" id="PTHR43437">
    <property type="entry name" value="HYDROXYACYL-THIOESTER DEHYDRATASE TYPE 2, MITOCHONDRIAL-RELATED"/>
    <property type="match status" value="1"/>
</dbReference>
<dbReference type="GeneID" id="754233"/>
<dbReference type="Proteomes" id="UP000007110">
    <property type="component" value="Unassembled WGS sequence"/>
</dbReference>
<dbReference type="InterPro" id="IPR029069">
    <property type="entry name" value="HotDog_dom_sf"/>
</dbReference>
<protein>
    <recommendedName>
        <fullName evidence="1">MaoC-like domain-containing protein</fullName>
    </recommendedName>
</protein>
<organism evidence="2 3">
    <name type="scientific">Strongylocentrotus purpuratus</name>
    <name type="common">Purple sea urchin</name>
    <dbReference type="NCBI Taxonomy" id="7668"/>
    <lineage>
        <taxon>Eukaryota</taxon>
        <taxon>Metazoa</taxon>
        <taxon>Echinodermata</taxon>
        <taxon>Eleutherozoa</taxon>
        <taxon>Echinozoa</taxon>
        <taxon>Echinoidea</taxon>
        <taxon>Euechinoidea</taxon>
        <taxon>Echinacea</taxon>
        <taxon>Camarodonta</taxon>
        <taxon>Echinidea</taxon>
        <taxon>Strongylocentrotidae</taxon>
        <taxon>Strongylocentrotus</taxon>
    </lineage>
</organism>
<feature type="domain" description="MaoC-like" evidence="1">
    <location>
        <begin position="40"/>
        <end position="131"/>
    </location>
</feature>
<dbReference type="SUPFAM" id="SSF54637">
    <property type="entry name" value="Thioesterase/thiol ester dehydrase-isomerase"/>
    <property type="match status" value="1"/>
</dbReference>
<dbReference type="InParanoid" id="A0A7M7FZQ6"/>
<reference evidence="2" key="2">
    <citation type="submission" date="2021-01" db="UniProtKB">
        <authorList>
            <consortium name="EnsemblMetazoa"/>
        </authorList>
    </citation>
    <scope>IDENTIFICATION</scope>
</reference>
<evidence type="ECO:0000313" key="2">
    <source>
        <dbReference type="EnsemblMetazoa" id="XP_001178256"/>
    </source>
</evidence>